<dbReference type="GO" id="GO:0008270">
    <property type="term" value="F:zinc ion binding"/>
    <property type="evidence" value="ECO:0007669"/>
    <property type="project" value="UniProtKB-KW"/>
</dbReference>
<organism evidence="4 5">
    <name type="scientific">Panicum miliaceum</name>
    <name type="common">Proso millet</name>
    <name type="synonym">Broomcorn millet</name>
    <dbReference type="NCBI Taxonomy" id="4540"/>
    <lineage>
        <taxon>Eukaryota</taxon>
        <taxon>Viridiplantae</taxon>
        <taxon>Streptophyta</taxon>
        <taxon>Embryophyta</taxon>
        <taxon>Tracheophyta</taxon>
        <taxon>Spermatophyta</taxon>
        <taxon>Magnoliopsida</taxon>
        <taxon>Liliopsida</taxon>
        <taxon>Poales</taxon>
        <taxon>Poaceae</taxon>
        <taxon>PACMAD clade</taxon>
        <taxon>Panicoideae</taxon>
        <taxon>Panicodae</taxon>
        <taxon>Paniceae</taxon>
        <taxon>Panicinae</taxon>
        <taxon>Panicum</taxon>
        <taxon>Panicum sect. Panicum</taxon>
    </lineage>
</organism>
<comment type="caution">
    <text evidence="4">The sequence shown here is derived from an EMBL/GenBank/DDBJ whole genome shotgun (WGS) entry which is preliminary data.</text>
</comment>
<evidence type="ECO:0000256" key="2">
    <source>
        <dbReference type="SAM" id="MobiDB-lite"/>
    </source>
</evidence>
<keyword evidence="1" id="KW-0479">Metal-binding</keyword>
<dbReference type="SUPFAM" id="SSF57667">
    <property type="entry name" value="beta-beta-alpha zinc fingers"/>
    <property type="match status" value="1"/>
</dbReference>
<sequence length="454" mass="46587">MSGAERDAARGSASGGAGIDSFSQLPFIRSSAREKQQPAASGAGTPPAGIRLFGFDVPPDAAMASSIGSKEEAFAKESPAAAVATDDAAAETAAGASGGGGGSRKFECHYCCRNFPTSQALGGHQNAHKRERQHAKRAQFQTAMAMHHGQYYYPHLHHHHPVPDPAQLYPAALAAYHHRLAASPPPHYPAWAGAGSGRYYSGPGSISQPINGSPVATPPPALWRVPSGGIGVGTPLAARRQEEPVPPLAVHGGEEPVVVGGAGSAPFSPSTSSSSSSASPHKRPAPPERKENRSVPRHACIALALLGLASSSPRSQELERGQPNGQLIDREAEAAGIMLEKLGPASGDSGVGTWRSAVRAAAADLRWFAAEPRGTPPNPGSEYPLRAAAGDGLSFSGEQAATSGLQVPGGWLRVSSGARRGYTAAGSAPRLAGLRTVRSSSLLNTASTYGTIFA</sequence>
<evidence type="ECO:0000256" key="1">
    <source>
        <dbReference type="PROSITE-ProRule" id="PRU00042"/>
    </source>
</evidence>
<feature type="compositionally biased region" description="Low complexity" evidence="2">
    <location>
        <begin position="38"/>
        <end position="49"/>
    </location>
</feature>
<feature type="compositionally biased region" description="Low complexity" evidence="2">
    <location>
        <begin position="249"/>
        <end position="279"/>
    </location>
</feature>
<dbReference type="PROSITE" id="PS50157">
    <property type="entry name" value="ZINC_FINGER_C2H2_2"/>
    <property type="match status" value="1"/>
</dbReference>
<protein>
    <recommendedName>
        <fullName evidence="3">C2H2-type domain-containing protein</fullName>
    </recommendedName>
</protein>
<dbReference type="GO" id="GO:0009739">
    <property type="term" value="P:response to gibberellin"/>
    <property type="evidence" value="ECO:0007669"/>
    <property type="project" value="InterPro"/>
</dbReference>
<gene>
    <name evidence="4" type="ORF">C2845_PM14G16410</name>
</gene>
<accession>A0A3L6PNA9</accession>
<evidence type="ECO:0000259" key="3">
    <source>
        <dbReference type="PROSITE" id="PS50157"/>
    </source>
</evidence>
<feature type="region of interest" description="Disordered" evidence="2">
    <location>
        <begin position="1"/>
        <end position="54"/>
    </location>
</feature>
<feature type="compositionally biased region" description="Basic and acidic residues" evidence="2">
    <location>
        <begin position="285"/>
        <end position="294"/>
    </location>
</feature>
<dbReference type="Gene3D" id="3.30.160.60">
    <property type="entry name" value="Classic Zinc Finger"/>
    <property type="match status" value="1"/>
</dbReference>
<dbReference type="STRING" id="4540.A0A3L6PNA9"/>
<dbReference type="GO" id="GO:0003700">
    <property type="term" value="F:DNA-binding transcription factor activity"/>
    <property type="evidence" value="ECO:0007669"/>
    <property type="project" value="InterPro"/>
</dbReference>
<dbReference type="OrthoDB" id="9442240at2759"/>
<evidence type="ECO:0000313" key="5">
    <source>
        <dbReference type="Proteomes" id="UP000275267"/>
    </source>
</evidence>
<dbReference type="EMBL" id="PQIB02000016">
    <property type="protein sequence ID" value="RLM61331.1"/>
    <property type="molecule type" value="Genomic_DNA"/>
</dbReference>
<dbReference type="GO" id="GO:0010090">
    <property type="term" value="P:trichome morphogenesis"/>
    <property type="evidence" value="ECO:0007669"/>
    <property type="project" value="InterPro"/>
</dbReference>
<dbReference type="InterPro" id="IPR013087">
    <property type="entry name" value="Znf_C2H2_type"/>
</dbReference>
<dbReference type="InterPro" id="IPR044291">
    <property type="entry name" value="GIS/GIS2/ZFP8"/>
</dbReference>
<dbReference type="InterPro" id="IPR036236">
    <property type="entry name" value="Znf_C2H2_sf"/>
</dbReference>
<dbReference type="AlphaFoldDB" id="A0A3L6PNA9"/>
<name>A0A3L6PNA9_PANMI</name>
<keyword evidence="1" id="KW-0862">Zinc</keyword>
<proteinExistence type="predicted"/>
<keyword evidence="1" id="KW-0863">Zinc-finger</keyword>
<evidence type="ECO:0000313" key="4">
    <source>
        <dbReference type="EMBL" id="RLM61331.1"/>
    </source>
</evidence>
<feature type="domain" description="C2H2-type" evidence="3">
    <location>
        <begin position="106"/>
        <end position="133"/>
    </location>
</feature>
<dbReference type="PANTHER" id="PTHR46547:SF20">
    <property type="entry name" value="OS08G0463500 PROTEIN"/>
    <property type="match status" value="1"/>
</dbReference>
<dbReference type="Proteomes" id="UP000275267">
    <property type="component" value="Unassembled WGS sequence"/>
</dbReference>
<dbReference type="PROSITE" id="PS00028">
    <property type="entry name" value="ZINC_FINGER_C2H2_1"/>
    <property type="match status" value="1"/>
</dbReference>
<dbReference type="PANTHER" id="PTHR46547">
    <property type="entry name" value="ZINC FINGER PROTEIN GIS"/>
    <property type="match status" value="1"/>
</dbReference>
<feature type="region of interest" description="Disordered" evidence="2">
    <location>
        <begin position="246"/>
        <end position="295"/>
    </location>
</feature>
<keyword evidence="5" id="KW-1185">Reference proteome</keyword>
<reference evidence="5" key="1">
    <citation type="journal article" date="2019" name="Nat. Commun.">
        <title>The genome of broomcorn millet.</title>
        <authorList>
            <person name="Zou C."/>
            <person name="Miki D."/>
            <person name="Li D."/>
            <person name="Tang Q."/>
            <person name="Xiao L."/>
            <person name="Rajput S."/>
            <person name="Deng P."/>
            <person name="Jia W."/>
            <person name="Huang R."/>
            <person name="Zhang M."/>
            <person name="Sun Y."/>
            <person name="Hu J."/>
            <person name="Fu X."/>
            <person name="Schnable P.S."/>
            <person name="Li F."/>
            <person name="Zhang H."/>
            <person name="Feng B."/>
            <person name="Zhu X."/>
            <person name="Liu R."/>
            <person name="Schnable J.C."/>
            <person name="Zhu J.-K."/>
            <person name="Zhang H."/>
        </authorList>
    </citation>
    <scope>NUCLEOTIDE SEQUENCE [LARGE SCALE GENOMIC DNA]</scope>
</reference>